<organism evidence="2">
    <name type="scientific">uncultured Leptolyngbya sp</name>
    <dbReference type="NCBI Taxonomy" id="332963"/>
    <lineage>
        <taxon>Bacteria</taxon>
        <taxon>Bacillati</taxon>
        <taxon>Cyanobacteriota</taxon>
        <taxon>Cyanophyceae</taxon>
        <taxon>Leptolyngbyales</taxon>
        <taxon>Leptolyngbyaceae</taxon>
        <taxon>Leptolyngbya group</taxon>
        <taxon>Leptolyngbya</taxon>
        <taxon>environmental samples</taxon>
    </lineage>
</organism>
<feature type="non-terminal residue" evidence="2">
    <location>
        <position position="43"/>
    </location>
</feature>
<feature type="non-terminal residue" evidence="2">
    <location>
        <position position="1"/>
    </location>
</feature>
<evidence type="ECO:0000256" key="1">
    <source>
        <dbReference type="SAM" id="MobiDB-lite"/>
    </source>
</evidence>
<evidence type="ECO:0000313" key="2">
    <source>
        <dbReference type="EMBL" id="CAA9317752.1"/>
    </source>
</evidence>
<proteinExistence type="predicted"/>
<reference evidence="2" key="1">
    <citation type="submission" date="2020-02" db="EMBL/GenBank/DDBJ databases">
        <authorList>
            <person name="Meier V. D."/>
        </authorList>
    </citation>
    <scope>NUCLEOTIDE SEQUENCE</scope>
    <source>
        <strain evidence="2">AVDCRST_MAG94</strain>
    </source>
</reference>
<gene>
    <name evidence="2" type="ORF">AVDCRST_MAG94-1305</name>
</gene>
<dbReference type="EMBL" id="CADCTY010000450">
    <property type="protein sequence ID" value="CAA9317752.1"/>
    <property type="molecule type" value="Genomic_DNA"/>
</dbReference>
<accession>A0A6J4KYH1</accession>
<dbReference type="AlphaFoldDB" id="A0A6J4KYH1"/>
<name>A0A6J4KYH1_9CYAN</name>
<feature type="region of interest" description="Disordered" evidence="1">
    <location>
        <begin position="1"/>
        <end position="20"/>
    </location>
</feature>
<protein>
    <submittedName>
        <fullName evidence="2">Uncharacterized protein</fullName>
    </submittedName>
</protein>
<sequence length="43" mass="4813">QQFAKPIQADRQGARHPAEKGLCDCSPLEVADRLRSIDRGTFM</sequence>